<organism evidence="1">
    <name type="scientific">Lepeophtheirus salmonis</name>
    <name type="common">Salmon louse</name>
    <name type="synonym">Caligus salmonis</name>
    <dbReference type="NCBI Taxonomy" id="72036"/>
    <lineage>
        <taxon>Eukaryota</taxon>
        <taxon>Metazoa</taxon>
        <taxon>Ecdysozoa</taxon>
        <taxon>Arthropoda</taxon>
        <taxon>Crustacea</taxon>
        <taxon>Multicrustacea</taxon>
        <taxon>Hexanauplia</taxon>
        <taxon>Copepoda</taxon>
        <taxon>Siphonostomatoida</taxon>
        <taxon>Caligidae</taxon>
        <taxon>Lepeophtheirus</taxon>
    </lineage>
</organism>
<accession>A0A0K2UB56</accession>
<dbReference type="EMBL" id="HACA01018097">
    <property type="protein sequence ID" value="CDW35458.1"/>
    <property type="molecule type" value="Transcribed_RNA"/>
</dbReference>
<dbReference type="AlphaFoldDB" id="A0A0K2UB56"/>
<sequence length="45" mass="5260">MNYNSMLCFKNHQLEYLSNILNKTTDRSLKTQPNFQSFSELCGIS</sequence>
<name>A0A0K2UB56_LEPSM</name>
<evidence type="ECO:0000313" key="1">
    <source>
        <dbReference type="EMBL" id="CDW35458.1"/>
    </source>
</evidence>
<protein>
    <submittedName>
        <fullName evidence="1">Uncharacterized protein</fullName>
    </submittedName>
</protein>
<proteinExistence type="predicted"/>
<reference evidence="1" key="1">
    <citation type="submission" date="2014-05" db="EMBL/GenBank/DDBJ databases">
        <authorList>
            <person name="Chronopoulou M."/>
        </authorList>
    </citation>
    <scope>NUCLEOTIDE SEQUENCE</scope>
    <source>
        <tissue evidence="1">Whole organism</tissue>
    </source>
</reference>